<comment type="caution">
    <text evidence="3">The sequence shown here is derived from an EMBL/GenBank/DDBJ whole genome shotgun (WGS) entry which is preliminary data.</text>
</comment>
<accession>A0ABX1F6Z5</accession>
<dbReference type="Pfam" id="PF01963">
    <property type="entry name" value="TraB_PrgY_gumN"/>
    <property type="match status" value="1"/>
</dbReference>
<proteinExistence type="predicted"/>
<evidence type="ECO:0000313" key="4">
    <source>
        <dbReference type="Proteomes" id="UP000765160"/>
    </source>
</evidence>
<dbReference type="RefSeq" id="WP_168054237.1">
    <property type="nucleotide sequence ID" value="NZ_JAATJR010000008.1"/>
</dbReference>
<name>A0ABX1F6Z5_9PROT</name>
<feature type="chain" id="PRO_5047072195" evidence="2">
    <location>
        <begin position="18"/>
        <end position="304"/>
    </location>
</feature>
<keyword evidence="4" id="KW-1185">Reference proteome</keyword>
<feature type="region of interest" description="Disordered" evidence="1">
    <location>
        <begin position="129"/>
        <end position="148"/>
    </location>
</feature>
<dbReference type="CDD" id="cd14789">
    <property type="entry name" value="Tiki"/>
    <property type="match status" value="1"/>
</dbReference>
<feature type="signal peptide" evidence="2">
    <location>
        <begin position="1"/>
        <end position="17"/>
    </location>
</feature>
<organism evidence="3 4">
    <name type="scientific">Falsiroseomonas frigidaquae</name>
    <dbReference type="NCBI Taxonomy" id="487318"/>
    <lineage>
        <taxon>Bacteria</taxon>
        <taxon>Pseudomonadati</taxon>
        <taxon>Pseudomonadota</taxon>
        <taxon>Alphaproteobacteria</taxon>
        <taxon>Acetobacterales</taxon>
        <taxon>Roseomonadaceae</taxon>
        <taxon>Falsiroseomonas</taxon>
    </lineage>
</organism>
<evidence type="ECO:0000256" key="1">
    <source>
        <dbReference type="SAM" id="MobiDB-lite"/>
    </source>
</evidence>
<keyword evidence="2" id="KW-0732">Signal</keyword>
<dbReference type="Proteomes" id="UP000765160">
    <property type="component" value="Unassembled WGS sequence"/>
</dbReference>
<protein>
    <submittedName>
        <fullName evidence="3">TraB/GumN family protein</fullName>
    </submittedName>
</protein>
<reference evidence="3 4" key="1">
    <citation type="submission" date="2020-03" db="EMBL/GenBank/DDBJ databases">
        <title>Roseomonas selenitidurans sp. nov. isolated from soil.</title>
        <authorList>
            <person name="Liu H."/>
        </authorList>
    </citation>
    <scope>NUCLEOTIDE SEQUENCE [LARGE SCALE GENOMIC DNA]</scope>
    <source>
        <strain evidence="3 4">JCM 15073</strain>
    </source>
</reference>
<sequence>MRRLLLLAVLAAPLAQAETLAAFHITPAGRDAPQSLLIPGSHQGEAGLPSPAPSILDGRDALLLESVPETEDVSDLLRAPRGFDVLAPFPPDQRRLLEAASACARLGVEPLSPVGLFLSLLAATAPRDEPCPGLPAPSAATGEAPSGGDPSLRALAEARGIPVQGLETRREQLTALRQMGGDALLRMVALMLREMQRGGPPAGLSGLDAAMVSALREGDFAALRERTLATLAADPPLRAAFARFMLDARSALMARQLAARLPRESLVIGIGGAHASGPGGVVARLRQAGFTVEPIRIPALAPPP</sequence>
<dbReference type="EMBL" id="JAAVTX010000008">
    <property type="protein sequence ID" value="NKE48144.1"/>
    <property type="molecule type" value="Genomic_DNA"/>
</dbReference>
<dbReference type="InterPro" id="IPR002816">
    <property type="entry name" value="TraB/PrgY/GumN_fam"/>
</dbReference>
<evidence type="ECO:0000256" key="2">
    <source>
        <dbReference type="SAM" id="SignalP"/>
    </source>
</evidence>
<gene>
    <name evidence="3" type="ORF">HB662_25420</name>
</gene>
<evidence type="ECO:0000313" key="3">
    <source>
        <dbReference type="EMBL" id="NKE48144.1"/>
    </source>
</evidence>